<evidence type="ECO:0000313" key="3">
    <source>
        <dbReference type="Proteomes" id="UP000424468"/>
    </source>
</evidence>
<feature type="transmembrane region" description="Helical" evidence="1">
    <location>
        <begin position="160"/>
        <end position="186"/>
    </location>
</feature>
<dbReference type="EMBL" id="CP046276">
    <property type="protein sequence ID" value="QGS51556.1"/>
    <property type="molecule type" value="Genomic_DNA"/>
</dbReference>
<dbReference type="RefSeq" id="WP_156005646.1">
    <property type="nucleotide sequence ID" value="NZ_CP046276.1"/>
</dbReference>
<gene>
    <name evidence="2" type="ORF">STABA_v1c01890</name>
</gene>
<dbReference type="AlphaFoldDB" id="A0A6I6C6Z6"/>
<dbReference type="OrthoDB" id="387698at2"/>
<name>A0A6I6C6Z6_9MOLU</name>
<reference evidence="2 3" key="1">
    <citation type="submission" date="2019-11" db="EMBL/GenBank/DDBJ databases">
        <title>Complete genome sequence of Spiroplasma tabanidicola TAUS-1 (DSM 22603).</title>
        <authorList>
            <person name="Huang C.-T."/>
            <person name="Lin Y.-C."/>
            <person name="Kuo C.-H."/>
        </authorList>
    </citation>
    <scope>NUCLEOTIDE SEQUENCE [LARGE SCALE GENOMIC DNA]</scope>
    <source>
        <strain evidence="2 3">TAUS-1</strain>
    </source>
</reference>
<proteinExistence type="predicted"/>
<keyword evidence="3" id="KW-1185">Reference proteome</keyword>
<keyword evidence="1" id="KW-1133">Transmembrane helix</keyword>
<evidence type="ECO:0000256" key="1">
    <source>
        <dbReference type="SAM" id="Phobius"/>
    </source>
</evidence>
<feature type="transmembrane region" description="Helical" evidence="1">
    <location>
        <begin position="198"/>
        <end position="216"/>
    </location>
</feature>
<organism evidence="2 3">
    <name type="scientific">Spiroplasma tabanidicola</name>
    <dbReference type="NCBI Taxonomy" id="324079"/>
    <lineage>
        <taxon>Bacteria</taxon>
        <taxon>Bacillati</taxon>
        <taxon>Mycoplasmatota</taxon>
        <taxon>Mollicutes</taxon>
        <taxon>Entomoplasmatales</taxon>
        <taxon>Spiroplasmataceae</taxon>
        <taxon>Spiroplasma</taxon>
    </lineage>
</organism>
<sequence>MEAKLVKNKSEKKPFKIMPRFEGKMLLFFITIRKSFSSKASKGTGITFLILSFIFTLITALTNKGFRVDQSISQISITIGYIFIIFFYLVFASIIVVSLFKVPILEGIQQIETRAGISLFKSFLIKYIAYITVTYIYLLINLIIAAILSTTFSNQPLSSALLIFSPVLFLMLFTLIWFPILCTISLISSVAMGTFGNIFLGAIVSLTPFINGMIGVNEDYDKVKYRAIIRSQIAKLSFANDFYKKFITDDKVKGIFEEDSDTDILKTIANNLEVVNLEDLALDNLETGLIKEAINSNSSESSRPNGNSDSNSQISFSYSTVVSKLIRALYAGQFNLELDSSIREYKNHLDDIEEKIINSNPNNSGSFNEYSKDNLNTKIALKENNLESIRFKASTVSQKTVLSGLEINNVLNEIYNKVAESIFTEDQAPVSYPGYQGGLFIDPVDEQLKSINQSFLDIDSLSKWLEKKLPDYSNLLKYINSQYNNYNEILFNRSKWTSSQTGDSFNDNEAQSIFRVPANTGTDLYSINGQTDSNLLVYKRYPELMMINNLIIQNWINTMTYSTEFLRILGNLNFEDSLGIDEAQNSLQNYMKDFVKMNQLNLFNHFWIMYEGLIYDSAYGDALFTNTYELASKGVNNSIENFVDYAKYATAKTDRQIKYKFSSDSYFKNQITDYMPKDSEGKVTDWSITLENIDGELSREKIFNGLQMLNKKALIASKNNVNNIQSVSIAGLTAVKSGSDWYIRPVKNQSYWKNPEETSGSQYNFKDVKVIVKNLNTTTKLQSIFKENPLQKGLGFNIILAALSYFAFSLLATILVFLLFRRQSRI</sequence>
<accession>A0A6I6C6Z6</accession>
<dbReference type="Proteomes" id="UP000424468">
    <property type="component" value="Chromosome"/>
</dbReference>
<protein>
    <submittedName>
        <fullName evidence="2">ABC transporter permease</fullName>
    </submittedName>
</protein>
<dbReference type="KEGG" id="stab:STABA_v1c01890"/>
<feature type="transmembrane region" description="Helical" evidence="1">
    <location>
        <begin position="81"/>
        <end position="102"/>
    </location>
</feature>
<keyword evidence="1" id="KW-0812">Transmembrane</keyword>
<keyword evidence="1" id="KW-0472">Membrane</keyword>
<feature type="transmembrane region" description="Helical" evidence="1">
    <location>
        <begin position="794"/>
        <end position="820"/>
    </location>
</feature>
<evidence type="ECO:0000313" key="2">
    <source>
        <dbReference type="EMBL" id="QGS51556.1"/>
    </source>
</evidence>
<feature type="transmembrane region" description="Helical" evidence="1">
    <location>
        <begin position="43"/>
        <end position="61"/>
    </location>
</feature>
<feature type="transmembrane region" description="Helical" evidence="1">
    <location>
        <begin position="123"/>
        <end position="148"/>
    </location>
</feature>